<keyword evidence="6" id="KW-0963">Cytoplasm</keyword>
<evidence type="ECO:0000256" key="12">
    <source>
        <dbReference type="ARBA" id="ARBA00034013"/>
    </source>
</evidence>
<evidence type="ECO:0000256" key="10">
    <source>
        <dbReference type="ARBA" id="ARBA00032057"/>
    </source>
</evidence>
<dbReference type="InterPro" id="IPR014756">
    <property type="entry name" value="Ig_E-set"/>
</dbReference>
<feature type="active site" description="Nucleophile" evidence="15">
    <location>
        <position position="271"/>
    </location>
</feature>
<dbReference type="SMART" id="SM00642">
    <property type="entry name" value="Aamy"/>
    <property type="match status" value="1"/>
</dbReference>
<evidence type="ECO:0000256" key="13">
    <source>
        <dbReference type="NCBIfam" id="TIGR02402"/>
    </source>
</evidence>
<evidence type="ECO:0000256" key="7">
    <source>
        <dbReference type="ARBA" id="ARBA00022801"/>
    </source>
</evidence>
<dbReference type="EMBL" id="CXOJ01000006">
    <property type="protein sequence ID" value="CTP83527.1"/>
    <property type="molecule type" value="Genomic_DNA"/>
</dbReference>
<dbReference type="InterPro" id="IPR017853">
    <property type="entry name" value="GH"/>
</dbReference>
<dbReference type="InterPro" id="IPR013783">
    <property type="entry name" value="Ig-like_fold"/>
</dbReference>
<name>A0A0K2ZF39_9XANT</name>
<dbReference type="Gene3D" id="1.10.10.760">
    <property type="entry name" value="E-set domains of sugar-utilizing enzymes"/>
    <property type="match status" value="1"/>
</dbReference>
<reference evidence="18 19" key="1">
    <citation type="submission" date="2015-07" db="EMBL/GenBank/DDBJ databases">
        <authorList>
            <person name="Noorani M."/>
        </authorList>
    </citation>
    <scope>NUCLEOTIDE SEQUENCE [LARGE SCALE GENOMIC DNA]</scope>
    <source>
        <strain evidence="18">LMG730</strain>
    </source>
</reference>
<dbReference type="SUPFAM" id="SSF81296">
    <property type="entry name" value="E set domains"/>
    <property type="match status" value="1"/>
</dbReference>
<keyword evidence="7 14" id="KW-0378">Hydrolase</keyword>
<comment type="similarity">
    <text evidence="3 14">Belongs to the glycosyl hydrolase 13 family.</text>
</comment>
<sequence length="598" mass="64660">MNIATSTTPTDGAATTSPAALRQGAWPAAHGEVAFALWAPDAQRVELVFDDGHRQPLAAAADGYFAATIACAAGTRYRYAIDGGEPVPDPASRWQPDGVHGASAVLASDGYRWQHDAWRGRPWADTVFYELHVGACGGYAGLRAQLRTLAALGVTAIELMPLAAFPGRHNWGYDGVLPYAPAAAYGHPDELKALIDEAHGLGLSVFLDVVYNHFGPDGNYIGQYASTFFRQDAPTPWGAAIDFRLPPVQRYFIDNALMWLHEYRFDGLRLDAVHAIVPNTFLDTLREAIAASVPAGRHVHLVLENEANQAGVLERGYSAQWDDDFHNSLHVLLTGENEGYYAGFADAPAQHLARVLGEGFAYQGQADYRGHARGEPSAQLPPHKFVIFAQNHDQIGNRARGNRLITQVSEPALRAALALTALTPMIPLFFMGEPWGSRTPFLFFTDFAPPLDEAVREGRRHEFAHFAAFADPEQRATIPDPNALSTFEASIADISDATHGDGARWRDWFVALLALRRQHLVPALAQARAVGARTLGPKAVAAGWTLGNGEWHVAANFGETPVALDLPGATVHAENAGDDPAQLPPNAFVARYRAGSAT</sequence>
<dbReference type="CDD" id="cd02853">
    <property type="entry name" value="E_set_MTHase_like_N"/>
    <property type="match status" value="1"/>
</dbReference>
<feature type="domain" description="Glycosyl hydrolase family 13 catalytic" evidence="17">
    <location>
        <begin position="126"/>
        <end position="516"/>
    </location>
</feature>
<evidence type="ECO:0000256" key="6">
    <source>
        <dbReference type="ARBA" id="ARBA00022490"/>
    </source>
</evidence>
<dbReference type="InterPro" id="IPR044901">
    <property type="entry name" value="Trehalose_TreZ_E-set_sf"/>
</dbReference>
<dbReference type="InterPro" id="IPR022567">
    <property type="entry name" value="DUF3459"/>
</dbReference>
<keyword evidence="8" id="KW-0119">Carbohydrate metabolism</keyword>
<keyword evidence="9 14" id="KW-0326">Glycosidase</keyword>
<evidence type="ECO:0000313" key="19">
    <source>
        <dbReference type="Proteomes" id="UP000045978"/>
    </source>
</evidence>
<evidence type="ECO:0000256" key="15">
    <source>
        <dbReference type="PIRSR" id="PIRSR006337-1"/>
    </source>
</evidence>
<dbReference type="Pfam" id="PF11941">
    <property type="entry name" value="DUF3459"/>
    <property type="match status" value="1"/>
</dbReference>
<dbReference type="InterPro" id="IPR006047">
    <property type="entry name" value="GH13_cat_dom"/>
</dbReference>
<gene>
    <name evidence="18" type="ORF">XTPLMG730_0483</name>
</gene>
<accession>A0A0K2ZF39</accession>
<organism evidence="18 19">
    <name type="scientific">Xanthomonas graminis pv. phlei</name>
    <dbReference type="NCBI Taxonomy" id="487906"/>
    <lineage>
        <taxon>Bacteria</taxon>
        <taxon>Pseudomonadati</taxon>
        <taxon>Pseudomonadota</taxon>
        <taxon>Gammaproteobacteria</taxon>
        <taxon>Lysobacterales</taxon>
        <taxon>Lysobacteraceae</taxon>
        <taxon>Xanthomonas</taxon>
        <taxon>Xanthomonas translucens group</taxon>
        <taxon>Xanthomonas graminis</taxon>
    </lineage>
</organism>
<evidence type="ECO:0000256" key="1">
    <source>
        <dbReference type="ARBA" id="ARBA00004496"/>
    </source>
</evidence>
<evidence type="ECO:0000256" key="8">
    <source>
        <dbReference type="ARBA" id="ARBA00023277"/>
    </source>
</evidence>
<dbReference type="Gene3D" id="2.60.40.10">
    <property type="entry name" value="Immunoglobulins"/>
    <property type="match status" value="1"/>
</dbReference>
<dbReference type="AlphaFoldDB" id="A0A0K2ZF39"/>
<dbReference type="EC" id="3.2.1.141" evidence="4 13"/>
<dbReference type="PANTHER" id="PTHR43651">
    <property type="entry name" value="1,4-ALPHA-GLUCAN-BRANCHING ENZYME"/>
    <property type="match status" value="1"/>
</dbReference>
<dbReference type="GO" id="GO:0033942">
    <property type="term" value="F:4-alpha-D-(1-&gt;4)-alpha-D-glucanotrehalose trehalohydrolase activity"/>
    <property type="evidence" value="ECO:0007669"/>
    <property type="project" value="UniProtKB-EC"/>
</dbReference>
<evidence type="ECO:0000256" key="16">
    <source>
        <dbReference type="PIRSR" id="PIRSR006337-3"/>
    </source>
</evidence>
<dbReference type="InterPro" id="IPR013780">
    <property type="entry name" value="Glyco_hydro_b"/>
</dbReference>
<dbReference type="Proteomes" id="UP000045978">
    <property type="component" value="Unassembled WGS sequence"/>
</dbReference>
<comment type="catalytic activity">
    <reaction evidence="12 14">
        <text>hydrolysis of (1-&gt;4)-alpha-D-glucosidic linkage in 4-alpha-D-[(1-&gt;4)-alpha-D-glucanosyl]n trehalose to yield trehalose and (1-&gt;4)-alpha-D-glucan.</text>
        <dbReference type="EC" id="3.2.1.141"/>
    </reaction>
</comment>
<dbReference type="UniPathway" id="UPA00299"/>
<evidence type="ECO:0000256" key="9">
    <source>
        <dbReference type="ARBA" id="ARBA00023295"/>
    </source>
</evidence>
<dbReference type="GO" id="GO:0005992">
    <property type="term" value="P:trehalose biosynthetic process"/>
    <property type="evidence" value="ECO:0007669"/>
    <property type="project" value="UniProtKB-UniRule"/>
</dbReference>
<comment type="pathway">
    <text evidence="2 14">Glycan biosynthesis; trehalose biosynthesis.</text>
</comment>
<dbReference type="Gene3D" id="2.60.40.1180">
    <property type="entry name" value="Golgi alpha-mannosidase II"/>
    <property type="match status" value="1"/>
</dbReference>
<evidence type="ECO:0000259" key="17">
    <source>
        <dbReference type="SMART" id="SM00642"/>
    </source>
</evidence>
<evidence type="ECO:0000256" key="2">
    <source>
        <dbReference type="ARBA" id="ARBA00005199"/>
    </source>
</evidence>
<evidence type="ECO:0000256" key="11">
    <source>
        <dbReference type="ARBA" id="ARBA00033284"/>
    </source>
</evidence>
<dbReference type="NCBIfam" id="TIGR02402">
    <property type="entry name" value="trehalose_TreZ"/>
    <property type="match status" value="1"/>
</dbReference>
<dbReference type="Pfam" id="PF00128">
    <property type="entry name" value="Alpha-amylase"/>
    <property type="match status" value="1"/>
</dbReference>
<dbReference type="SUPFAM" id="SSF51445">
    <property type="entry name" value="(Trans)glycosidases"/>
    <property type="match status" value="1"/>
</dbReference>
<evidence type="ECO:0000256" key="3">
    <source>
        <dbReference type="ARBA" id="ARBA00008061"/>
    </source>
</evidence>
<dbReference type="InterPro" id="IPR004193">
    <property type="entry name" value="Glyco_hydro_13_N"/>
</dbReference>
<dbReference type="GO" id="GO:0005737">
    <property type="term" value="C:cytoplasm"/>
    <property type="evidence" value="ECO:0007669"/>
    <property type="project" value="UniProtKB-SubCell"/>
</dbReference>
<dbReference type="InterPro" id="IPR012768">
    <property type="entry name" value="Trehalose_TreZ"/>
</dbReference>
<evidence type="ECO:0000256" key="14">
    <source>
        <dbReference type="PIRNR" id="PIRNR006337"/>
    </source>
</evidence>
<protein>
    <recommendedName>
        <fullName evidence="5 13">Malto-oligosyltrehalose trehalohydrolase</fullName>
        <shortName evidence="14">MTHase</shortName>
        <ecNumber evidence="4 13">3.2.1.141</ecNumber>
    </recommendedName>
    <alternativeName>
        <fullName evidence="11 14">4-alpha-D-((1-&gt;4)-alpha-D-glucano)trehalose trehalohydrolase</fullName>
    </alternativeName>
    <alternativeName>
        <fullName evidence="10 14">Maltooligosyl trehalose trehalohydrolase</fullName>
    </alternativeName>
</protein>
<dbReference type="PANTHER" id="PTHR43651:SF11">
    <property type="entry name" value="MALTO-OLIGOSYLTREHALOSE TREHALOHYDROLASE"/>
    <property type="match status" value="1"/>
</dbReference>
<evidence type="ECO:0000313" key="18">
    <source>
        <dbReference type="EMBL" id="CTP83527.1"/>
    </source>
</evidence>
<dbReference type="Gene3D" id="3.20.20.80">
    <property type="entry name" value="Glycosidases"/>
    <property type="match status" value="1"/>
</dbReference>
<dbReference type="CDD" id="cd11325">
    <property type="entry name" value="AmyAc_GTHase"/>
    <property type="match status" value="1"/>
</dbReference>
<feature type="active site" description="Proton donor" evidence="15">
    <location>
        <position position="304"/>
    </location>
</feature>
<dbReference type="PIRSF" id="PIRSF006337">
    <property type="entry name" value="Trehalose_TreZ"/>
    <property type="match status" value="1"/>
</dbReference>
<comment type="subcellular location">
    <subcellularLocation>
        <location evidence="1 15">Cytoplasm</location>
    </subcellularLocation>
</comment>
<feature type="site" description="Transition state stabilizer" evidence="16">
    <location>
        <position position="393"/>
    </location>
</feature>
<evidence type="ECO:0000256" key="5">
    <source>
        <dbReference type="ARBA" id="ARBA00015938"/>
    </source>
</evidence>
<dbReference type="Pfam" id="PF02922">
    <property type="entry name" value="CBM_48"/>
    <property type="match status" value="1"/>
</dbReference>
<proteinExistence type="inferred from homology"/>
<evidence type="ECO:0000256" key="4">
    <source>
        <dbReference type="ARBA" id="ARBA00012268"/>
    </source>
</evidence>